<dbReference type="GO" id="GO:0008233">
    <property type="term" value="F:peptidase activity"/>
    <property type="evidence" value="ECO:0007669"/>
    <property type="project" value="UniProtKB-KW"/>
</dbReference>
<dbReference type="GO" id="GO:0006508">
    <property type="term" value="P:proteolysis"/>
    <property type="evidence" value="ECO:0007669"/>
    <property type="project" value="UniProtKB-KW"/>
</dbReference>
<reference evidence="2 3" key="1">
    <citation type="submission" date="2020-05" db="EMBL/GenBank/DDBJ databases">
        <title>Vigna angularis (adzuki bean) Var. LongXiaoDou No. 4 denovo assembly.</title>
        <authorList>
            <person name="Xiang H."/>
        </authorList>
    </citation>
    <scope>NUCLEOTIDE SEQUENCE [LARGE SCALE GENOMIC DNA]</scope>
    <source>
        <tissue evidence="2">Leaf</tissue>
    </source>
</reference>
<proteinExistence type="predicted"/>
<dbReference type="AlphaFoldDB" id="A0A8T0JJT8"/>
<keyword evidence="2" id="KW-0645">Protease</keyword>
<dbReference type="SUPFAM" id="SSF56672">
    <property type="entry name" value="DNA/RNA polymerases"/>
    <property type="match status" value="1"/>
</dbReference>
<dbReference type="Proteomes" id="UP000743370">
    <property type="component" value="Unassembled WGS sequence"/>
</dbReference>
<keyword evidence="2" id="KW-0378">Hydrolase</keyword>
<feature type="domain" description="Reverse transcriptase Ty1/copia-type" evidence="1">
    <location>
        <begin position="9"/>
        <end position="99"/>
    </location>
</feature>
<name>A0A8T0JJT8_PHAAN</name>
<protein>
    <submittedName>
        <fullName evidence="2">Retrovirus-related Pol polyprotein from transposon TNT 1-94 Protease</fullName>
    </submittedName>
</protein>
<sequence>MYSRAWSICKGRFRGRFVIICLYVDDLLVTRPNLDNIDEFKKIIEAEFEITDLGRLSYFLGMEFTYTTTGLVIHQRKYANDFLKRFNMMECNITRSPMEVNLKLMKDDSEKDADETKFKQIIGSIRFICNSRPDLAFCVGVISRFMSKPKESHMQATKRVLWYIKGSMDCGVLFPTRRKKTVEEITGYIYSDYGGDPIERKSASGYIFMLNYAPVS</sequence>
<evidence type="ECO:0000259" key="1">
    <source>
        <dbReference type="Pfam" id="PF07727"/>
    </source>
</evidence>
<dbReference type="InterPro" id="IPR013103">
    <property type="entry name" value="RVT_2"/>
</dbReference>
<dbReference type="PANTHER" id="PTHR11439">
    <property type="entry name" value="GAG-POL-RELATED RETROTRANSPOSON"/>
    <property type="match status" value="1"/>
</dbReference>
<gene>
    <name evidence="2" type="ORF">HKW66_Vig0159660</name>
</gene>
<dbReference type="PANTHER" id="PTHR11439:SF483">
    <property type="entry name" value="PEPTIDE SYNTHASE GLIP-LIKE, PUTATIVE (AFU_ORTHOLOGUE AFUA_3G12920)-RELATED"/>
    <property type="match status" value="1"/>
</dbReference>
<dbReference type="InterPro" id="IPR043502">
    <property type="entry name" value="DNA/RNA_pol_sf"/>
</dbReference>
<organism evidence="2 3">
    <name type="scientific">Phaseolus angularis</name>
    <name type="common">Azuki bean</name>
    <name type="synonym">Vigna angularis</name>
    <dbReference type="NCBI Taxonomy" id="3914"/>
    <lineage>
        <taxon>Eukaryota</taxon>
        <taxon>Viridiplantae</taxon>
        <taxon>Streptophyta</taxon>
        <taxon>Embryophyta</taxon>
        <taxon>Tracheophyta</taxon>
        <taxon>Spermatophyta</taxon>
        <taxon>Magnoliopsida</taxon>
        <taxon>eudicotyledons</taxon>
        <taxon>Gunneridae</taxon>
        <taxon>Pentapetalae</taxon>
        <taxon>rosids</taxon>
        <taxon>fabids</taxon>
        <taxon>Fabales</taxon>
        <taxon>Fabaceae</taxon>
        <taxon>Papilionoideae</taxon>
        <taxon>50 kb inversion clade</taxon>
        <taxon>NPAAA clade</taxon>
        <taxon>indigoferoid/millettioid clade</taxon>
        <taxon>Phaseoleae</taxon>
        <taxon>Vigna</taxon>
    </lineage>
</organism>
<comment type="caution">
    <text evidence="2">The sequence shown here is derived from an EMBL/GenBank/DDBJ whole genome shotgun (WGS) entry which is preliminary data.</text>
</comment>
<dbReference type="EMBL" id="JABFOF010000010">
    <property type="protein sequence ID" value="KAG2375880.1"/>
    <property type="molecule type" value="Genomic_DNA"/>
</dbReference>
<dbReference type="Pfam" id="PF07727">
    <property type="entry name" value="RVT_2"/>
    <property type="match status" value="1"/>
</dbReference>
<accession>A0A8T0JJT8</accession>
<evidence type="ECO:0000313" key="2">
    <source>
        <dbReference type="EMBL" id="KAG2375880.1"/>
    </source>
</evidence>
<evidence type="ECO:0000313" key="3">
    <source>
        <dbReference type="Proteomes" id="UP000743370"/>
    </source>
</evidence>